<dbReference type="OrthoDB" id="4414064at2"/>
<reference evidence="1 3" key="1">
    <citation type="journal article" date="2015" name="Genome Announc.">
        <title>Complete Genome Sequence and Annotation of Corynebacterium singulare DSM 44357, Isolated from a Human Semen Specimen.</title>
        <authorList>
            <person name="Merten M."/>
            <person name="Brinkrolf K."/>
            <person name="Albersmeier A."/>
            <person name="Kutter Y."/>
            <person name="Ruckert C."/>
            <person name="Tauch A."/>
        </authorList>
    </citation>
    <scope>NUCLEOTIDE SEQUENCE [LARGE SCALE GENOMIC DNA]</scope>
    <source>
        <strain evidence="1">IBS B52218</strain>
    </source>
</reference>
<proteinExistence type="predicted"/>
<dbReference type="GO" id="GO:0006355">
    <property type="term" value="P:regulation of DNA-templated transcription"/>
    <property type="evidence" value="ECO:0007669"/>
    <property type="project" value="InterPro"/>
</dbReference>
<reference evidence="2 4" key="2">
    <citation type="submission" date="2022-02" db="EMBL/GenBank/DDBJ databases">
        <title>Uncovering new skin microbiome diversity through culturing and metagenomics.</title>
        <authorList>
            <person name="Conlan S."/>
            <person name="Deming C."/>
            <person name="Nisc Comparative Sequencing Program N."/>
            <person name="Segre J.A."/>
        </authorList>
    </citation>
    <scope>NUCLEOTIDE SEQUENCE [LARGE SCALE GENOMIC DNA]</scope>
    <source>
        <strain evidence="2 4">ACRQV</strain>
    </source>
</reference>
<protein>
    <submittedName>
        <fullName evidence="1">Uncharacterized protein</fullName>
    </submittedName>
</protein>
<evidence type="ECO:0000313" key="3">
    <source>
        <dbReference type="Proteomes" id="UP000031890"/>
    </source>
</evidence>
<evidence type="ECO:0000313" key="1">
    <source>
        <dbReference type="EMBL" id="AJI77707.1"/>
    </source>
</evidence>
<gene>
    <name evidence="1" type="ORF">CSING_00700</name>
    <name evidence="2" type="ORF">MHK08_12495</name>
</gene>
<evidence type="ECO:0000313" key="4">
    <source>
        <dbReference type="Proteomes" id="UP001521911"/>
    </source>
</evidence>
<dbReference type="CDD" id="cd21631">
    <property type="entry name" value="RHH_CopG_NikR-like"/>
    <property type="match status" value="1"/>
</dbReference>
<dbReference type="RefSeq" id="WP_042528820.1">
    <property type="nucleotide sequence ID" value="NZ_CP010827.1"/>
</dbReference>
<dbReference type="EMBL" id="JAKRDF010000025">
    <property type="protein sequence ID" value="MCG7277277.1"/>
    <property type="molecule type" value="Genomic_DNA"/>
</dbReference>
<accession>A0A0B6EMG2</accession>
<name>A0A0B6EMG2_9CORY</name>
<dbReference type="InterPro" id="IPR010985">
    <property type="entry name" value="Ribbon_hlx_hlx"/>
</dbReference>
<dbReference type="Proteomes" id="UP001521911">
    <property type="component" value="Unassembled WGS sequence"/>
</dbReference>
<keyword evidence="4" id="KW-1185">Reference proteome</keyword>
<dbReference type="EMBL" id="CP010827">
    <property type="protein sequence ID" value="AJI77707.1"/>
    <property type="molecule type" value="Genomic_DNA"/>
</dbReference>
<sequence>MRTTINLPPKLLEETKVQAKANNVTLSSYVEEAVRAALKKKTRISTEDTPVNLPSFDCGGPALVDFSDKEAVWAVLDDHS</sequence>
<dbReference type="STRING" id="161899.CSING_00700"/>
<dbReference type="HOGENOM" id="CLU_192215_0_0_11"/>
<evidence type="ECO:0000313" key="2">
    <source>
        <dbReference type="EMBL" id="MCG7277277.1"/>
    </source>
</evidence>
<organism evidence="1 3">
    <name type="scientific">Corynebacterium singulare</name>
    <dbReference type="NCBI Taxonomy" id="161899"/>
    <lineage>
        <taxon>Bacteria</taxon>
        <taxon>Bacillati</taxon>
        <taxon>Actinomycetota</taxon>
        <taxon>Actinomycetes</taxon>
        <taxon>Mycobacteriales</taxon>
        <taxon>Corynebacteriaceae</taxon>
        <taxon>Corynebacterium</taxon>
    </lineage>
</organism>
<dbReference type="KEGG" id="csx:CSING_00700"/>
<dbReference type="SUPFAM" id="SSF47598">
    <property type="entry name" value="Ribbon-helix-helix"/>
    <property type="match status" value="1"/>
</dbReference>
<dbReference type="Proteomes" id="UP000031890">
    <property type="component" value="Chromosome"/>
</dbReference>
<dbReference type="AlphaFoldDB" id="A0A0B6EMG2"/>